<evidence type="ECO:0000256" key="1">
    <source>
        <dbReference type="ARBA" id="ARBA00007435"/>
    </source>
</evidence>
<keyword evidence="3" id="KW-0540">Nuclease</keyword>
<dbReference type="AlphaFoldDB" id="A0A4R3IBN0"/>
<keyword evidence="4" id="KW-1185">Reference proteome</keyword>
<dbReference type="CDD" id="cd10456">
    <property type="entry name" value="GIY-YIG_UPF0213"/>
    <property type="match status" value="1"/>
</dbReference>
<dbReference type="InterPro" id="IPR000305">
    <property type="entry name" value="GIY-YIG_endonuc"/>
</dbReference>
<feature type="domain" description="GIY-YIG" evidence="2">
    <location>
        <begin position="30"/>
        <end position="107"/>
    </location>
</feature>
<evidence type="ECO:0000259" key="2">
    <source>
        <dbReference type="PROSITE" id="PS50164"/>
    </source>
</evidence>
<reference evidence="3 4" key="1">
    <citation type="submission" date="2019-03" db="EMBL/GenBank/DDBJ databases">
        <title>Genomic Encyclopedia of Archaeal and Bacterial Type Strains, Phase II (KMG-II): from individual species to whole genera.</title>
        <authorList>
            <person name="Goeker M."/>
        </authorList>
    </citation>
    <scope>NUCLEOTIDE SEQUENCE [LARGE SCALE GENOMIC DNA]</scope>
    <source>
        <strain evidence="3 4">DSM 15388</strain>
    </source>
</reference>
<protein>
    <submittedName>
        <fullName evidence="3">Putative GIY-YIG superfamily endonuclease</fullName>
    </submittedName>
</protein>
<dbReference type="Gene3D" id="3.40.1440.10">
    <property type="entry name" value="GIY-YIG endonuclease"/>
    <property type="match status" value="1"/>
</dbReference>
<proteinExistence type="inferred from homology"/>
<keyword evidence="3" id="KW-0255">Endonuclease</keyword>
<name>A0A4R3IBN0_9GAMM</name>
<dbReference type="InterPro" id="IPR050190">
    <property type="entry name" value="UPF0213_domain"/>
</dbReference>
<dbReference type="GO" id="GO:0004519">
    <property type="term" value="F:endonuclease activity"/>
    <property type="evidence" value="ECO:0007669"/>
    <property type="project" value="UniProtKB-KW"/>
</dbReference>
<accession>A0A4R3IBN0</accession>
<evidence type="ECO:0000313" key="4">
    <source>
        <dbReference type="Proteomes" id="UP000295793"/>
    </source>
</evidence>
<dbReference type="InterPro" id="IPR035901">
    <property type="entry name" value="GIY-YIG_endonuc_sf"/>
</dbReference>
<comment type="similarity">
    <text evidence="1">Belongs to the UPF0213 family.</text>
</comment>
<dbReference type="EMBL" id="SLZR01000001">
    <property type="protein sequence ID" value="TCS44040.1"/>
    <property type="molecule type" value="Genomic_DNA"/>
</dbReference>
<dbReference type="RefSeq" id="WP_243645749.1">
    <property type="nucleotide sequence ID" value="NZ_SLZR01000001.1"/>
</dbReference>
<dbReference type="Pfam" id="PF01541">
    <property type="entry name" value="GIY-YIG"/>
    <property type="match status" value="1"/>
</dbReference>
<evidence type="ECO:0000313" key="3">
    <source>
        <dbReference type="EMBL" id="TCS44040.1"/>
    </source>
</evidence>
<sequence>MSLEEGDNSLGMSVFAIHFYVRFEQKKMEPMWYVYVAKCKDSTFYTGITTNIERRFKQHNGLLAGGARYTSARRPVELVYCEQAPDRAAASKREYQVRKLPRPQKQQLVQRYITEAENGQAKTTEA</sequence>
<gene>
    <name evidence="3" type="ORF">BCF53_101383</name>
</gene>
<dbReference type="PANTHER" id="PTHR34477:SF1">
    <property type="entry name" value="UPF0213 PROTEIN YHBQ"/>
    <property type="match status" value="1"/>
</dbReference>
<comment type="caution">
    <text evidence="3">The sequence shown here is derived from an EMBL/GenBank/DDBJ whole genome shotgun (WGS) entry which is preliminary data.</text>
</comment>
<keyword evidence="3" id="KW-0378">Hydrolase</keyword>
<organism evidence="3 4">
    <name type="scientific">Reinekea marinisedimentorum</name>
    <dbReference type="NCBI Taxonomy" id="230495"/>
    <lineage>
        <taxon>Bacteria</taxon>
        <taxon>Pseudomonadati</taxon>
        <taxon>Pseudomonadota</taxon>
        <taxon>Gammaproteobacteria</taxon>
        <taxon>Oceanospirillales</taxon>
        <taxon>Saccharospirillaceae</taxon>
        <taxon>Reinekea</taxon>
    </lineage>
</organism>
<dbReference type="PROSITE" id="PS50164">
    <property type="entry name" value="GIY_YIG"/>
    <property type="match status" value="1"/>
</dbReference>
<dbReference type="Proteomes" id="UP000295793">
    <property type="component" value="Unassembled WGS sequence"/>
</dbReference>
<dbReference type="SUPFAM" id="SSF82771">
    <property type="entry name" value="GIY-YIG endonuclease"/>
    <property type="match status" value="1"/>
</dbReference>
<dbReference type="PANTHER" id="PTHR34477">
    <property type="entry name" value="UPF0213 PROTEIN YHBQ"/>
    <property type="match status" value="1"/>
</dbReference>